<gene>
    <name evidence="2" type="ORF">CDAR_126921</name>
</gene>
<keyword evidence="3" id="KW-1185">Reference proteome</keyword>
<dbReference type="EMBL" id="BPLQ01009089">
    <property type="protein sequence ID" value="GIY41641.1"/>
    <property type="molecule type" value="Genomic_DNA"/>
</dbReference>
<keyword evidence="1" id="KW-1133">Transmembrane helix</keyword>
<protein>
    <submittedName>
        <fullName evidence="2">Uncharacterized protein</fullName>
    </submittedName>
</protein>
<evidence type="ECO:0000256" key="1">
    <source>
        <dbReference type="SAM" id="Phobius"/>
    </source>
</evidence>
<evidence type="ECO:0000313" key="3">
    <source>
        <dbReference type="Proteomes" id="UP001054837"/>
    </source>
</evidence>
<organism evidence="2 3">
    <name type="scientific">Caerostris darwini</name>
    <dbReference type="NCBI Taxonomy" id="1538125"/>
    <lineage>
        <taxon>Eukaryota</taxon>
        <taxon>Metazoa</taxon>
        <taxon>Ecdysozoa</taxon>
        <taxon>Arthropoda</taxon>
        <taxon>Chelicerata</taxon>
        <taxon>Arachnida</taxon>
        <taxon>Araneae</taxon>
        <taxon>Araneomorphae</taxon>
        <taxon>Entelegynae</taxon>
        <taxon>Araneoidea</taxon>
        <taxon>Araneidae</taxon>
        <taxon>Caerostris</taxon>
    </lineage>
</organism>
<proteinExistence type="predicted"/>
<keyword evidence="1" id="KW-0472">Membrane</keyword>
<name>A0AAV4T8L7_9ARAC</name>
<comment type="caution">
    <text evidence="2">The sequence shown here is derived from an EMBL/GenBank/DDBJ whole genome shotgun (WGS) entry which is preliminary data.</text>
</comment>
<sequence>MSKVELITVFVKENIRRRLDISREEKTLHHKRVVKFASPLDDSPLARIFGGGGSDHKVQQSNAEQRDFEMGAATCNLREKEMATHHAESSFRLCLGTLSLLGTLWGWWVVLFRR</sequence>
<dbReference type="AlphaFoldDB" id="A0AAV4T8L7"/>
<dbReference type="Proteomes" id="UP001054837">
    <property type="component" value="Unassembled WGS sequence"/>
</dbReference>
<accession>A0AAV4T8L7</accession>
<keyword evidence="1" id="KW-0812">Transmembrane</keyword>
<feature type="transmembrane region" description="Helical" evidence="1">
    <location>
        <begin position="90"/>
        <end position="110"/>
    </location>
</feature>
<evidence type="ECO:0000313" key="2">
    <source>
        <dbReference type="EMBL" id="GIY41641.1"/>
    </source>
</evidence>
<reference evidence="2 3" key="1">
    <citation type="submission" date="2021-06" db="EMBL/GenBank/DDBJ databases">
        <title>Caerostris darwini draft genome.</title>
        <authorList>
            <person name="Kono N."/>
            <person name="Arakawa K."/>
        </authorList>
    </citation>
    <scope>NUCLEOTIDE SEQUENCE [LARGE SCALE GENOMIC DNA]</scope>
</reference>